<proteinExistence type="predicted"/>
<dbReference type="AlphaFoldDB" id="A0A853R8J1"/>
<keyword evidence="1" id="KW-0812">Transmembrane</keyword>
<keyword evidence="1" id="KW-1133">Transmembrane helix</keyword>
<feature type="domain" description="SMODS and SLOG-associating 2TM effector" evidence="2">
    <location>
        <begin position="14"/>
        <end position="103"/>
    </location>
</feature>
<evidence type="ECO:0000256" key="1">
    <source>
        <dbReference type="SAM" id="Phobius"/>
    </source>
</evidence>
<gene>
    <name evidence="3" type="ORF">A1QS_13260</name>
</gene>
<feature type="transmembrane region" description="Helical" evidence="1">
    <location>
        <begin position="31"/>
        <end position="49"/>
    </location>
</feature>
<organism evidence="3 4">
    <name type="scientific">Vibrio ordalii FS-238</name>
    <dbReference type="NCBI Taxonomy" id="617133"/>
    <lineage>
        <taxon>Bacteria</taxon>
        <taxon>Pseudomonadati</taxon>
        <taxon>Pseudomonadota</taxon>
        <taxon>Gammaproteobacteria</taxon>
        <taxon>Vibrionales</taxon>
        <taxon>Vibrionaceae</taxon>
        <taxon>Vibrio</taxon>
    </lineage>
</organism>
<dbReference type="NCBIfam" id="NF033634">
    <property type="entry name" value="SLATT_1"/>
    <property type="match status" value="1"/>
</dbReference>
<protein>
    <recommendedName>
        <fullName evidence="2">SMODS and SLOG-associating 2TM effector domain-containing protein</fullName>
    </recommendedName>
</protein>
<keyword evidence="1" id="KW-0472">Membrane</keyword>
<evidence type="ECO:0000313" key="4">
    <source>
        <dbReference type="Proteomes" id="UP000094808"/>
    </source>
</evidence>
<dbReference type="Proteomes" id="UP000094808">
    <property type="component" value="Unassembled WGS sequence"/>
</dbReference>
<reference evidence="3 4" key="1">
    <citation type="journal article" date="2012" name="Science">
        <title>Ecological populations of bacteria act as socially cohesive units of antibiotic production and resistance.</title>
        <authorList>
            <person name="Cordero O.X."/>
            <person name="Wildschutte H."/>
            <person name="Kirkup B."/>
            <person name="Proehl S."/>
            <person name="Ngo L."/>
            <person name="Hussain F."/>
            <person name="Le Roux F."/>
            <person name="Mincer T."/>
            <person name="Polz M.F."/>
        </authorList>
    </citation>
    <scope>NUCLEOTIDE SEQUENCE [LARGE SCALE GENOMIC DNA]</scope>
    <source>
        <strain evidence="3 4">FS-238</strain>
    </source>
</reference>
<name>A0A853R8J1_9VIBR</name>
<comment type="caution">
    <text evidence="3">The sequence shown here is derived from an EMBL/GenBank/DDBJ whole genome shotgun (WGS) entry which is preliminary data.</text>
</comment>
<dbReference type="RefSeq" id="WP_017046389.1">
    <property type="nucleotide sequence ID" value="NZ_AJYS02000034.1"/>
</dbReference>
<sequence>MSSGKKTSAEQYAQGQISHYKKKADHNKSESIFCFRGVMVCSLMAPIFLSLGEGIWLSKVIPSVLSAIAAFCTAWLQLRKPQALWTVYRTAQRNIERTLIHYQFNVERFDDSSQSIEKLDKLLIAEVTKLSSETHNVWVKNAPDTSGLQANMNESNDK</sequence>
<accession>A0A853R8J1</accession>
<keyword evidence="4" id="KW-1185">Reference proteome</keyword>
<dbReference type="Pfam" id="PF18181">
    <property type="entry name" value="SLATT_1"/>
    <property type="match status" value="1"/>
</dbReference>
<dbReference type="InterPro" id="IPR040884">
    <property type="entry name" value="SLATT_1"/>
</dbReference>
<dbReference type="EMBL" id="AJYS02000034">
    <property type="protein sequence ID" value="OEE41482.1"/>
    <property type="molecule type" value="Genomic_DNA"/>
</dbReference>
<evidence type="ECO:0000259" key="2">
    <source>
        <dbReference type="Pfam" id="PF18181"/>
    </source>
</evidence>
<evidence type="ECO:0000313" key="3">
    <source>
        <dbReference type="EMBL" id="OEE41482.1"/>
    </source>
</evidence>
<feature type="transmembrane region" description="Helical" evidence="1">
    <location>
        <begin position="55"/>
        <end position="76"/>
    </location>
</feature>